<dbReference type="HOGENOM" id="CLU_2986395_0_0_9"/>
<comment type="caution">
    <text evidence="1">The sequence shown here is derived from an EMBL/GenBank/DDBJ whole genome shotgun (WGS) entry which is preliminary data.</text>
</comment>
<protein>
    <submittedName>
        <fullName evidence="1">Uncharacterized protein</fullName>
    </submittedName>
</protein>
<sequence length="57" mass="6732">MIISCQSFQNLYTRHSFYNLIITYQMMKSNGNHFCLTAAEHIGIIFCENMLKFMYLG</sequence>
<evidence type="ECO:0000313" key="1">
    <source>
        <dbReference type="EMBL" id="EDR98366.1"/>
    </source>
</evidence>
<dbReference type="Proteomes" id="UP000004935">
    <property type="component" value="Unassembled WGS sequence"/>
</dbReference>
<accession>B0MC05</accession>
<name>B0MC05_ANACD</name>
<reference evidence="1" key="2">
    <citation type="submission" date="2013-11" db="EMBL/GenBank/DDBJ databases">
        <title>Draft genome sequence of Anaerostipes caccae (DSM 14662).</title>
        <authorList>
            <person name="Sudarsanam P."/>
            <person name="Ley R."/>
            <person name="Guruge J."/>
            <person name="Turnbaugh P.J."/>
            <person name="Mahowald M."/>
            <person name="Liep D."/>
            <person name="Gordon J."/>
        </authorList>
    </citation>
    <scope>NUCLEOTIDE SEQUENCE</scope>
    <source>
        <strain evidence="1">DSM 14662</strain>
    </source>
</reference>
<keyword evidence="2" id="KW-1185">Reference proteome</keyword>
<dbReference type="EMBL" id="ABAX03000010">
    <property type="protein sequence ID" value="EDR98366.1"/>
    <property type="molecule type" value="Genomic_DNA"/>
</dbReference>
<proteinExistence type="predicted"/>
<organism evidence="1 2">
    <name type="scientific">Anaerostipes caccae (strain DSM 14662 / CCUG 47493 / JCM 13470 / NCIMB 13811 / L1-92)</name>
    <dbReference type="NCBI Taxonomy" id="411490"/>
    <lineage>
        <taxon>Bacteria</taxon>
        <taxon>Bacillati</taxon>
        <taxon>Bacillota</taxon>
        <taxon>Clostridia</taxon>
        <taxon>Lachnospirales</taxon>
        <taxon>Lachnospiraceae</taxon>
        <taxon>Anaerostipes</taxon>
    </lineage>
</organism>
<gene>
    <name evidence="1" type="ORF">ANACAC_00949</name>
</gene>
<reference evidence="1" key="1">
    <citation type="submission" date="2007-11" db="EMBL/GenBank/DDBJ databases">
        <authorList>
            <person name="Fulton L."/>
            <person name="Clifton S."/>
            <person name="Fulton B."/>
            <person name="Xu J."/>
            <person name="Minx P."/>
            <person name="Pepin K.H."/>
            <person name="Johnson M."/>
            <person name="Thiruvilangam P."/>
            <person name="Bhonagiri V."/>
            <person name="Nash W.E."/>
            <person name="Mardis E.R."/>
            <person name="Wilson R.K."/>
        </authorList>
    </citation>
    <scope>NUCLEOTIDE SEQUENCE [LARGE SCALE GENOMIC DNA]</scope>
    <source>
        <strain evidence="1">DSM 14662</strain>
    </source>
</reference>
<evidence type="ECO:0000313" key="2">
    <source>
        <dbReference type="Proteomes" id="UP000004935"/>
    </source>
</evidence>
<dbReference type="AlphaFoldDB" id="B0MC05"/>
<dbReference type="STRING" id="411490.ANACAC_00949"/>